<dbReference type="PANTHER" id="PTHR13419:SF0">
    <property type="entry name" value="CXXC-TYPE DOMAIN-CONTAINING PROTEIN"/>
    <property type="match status" value="1"/>
</dbReference>
<feature type="region of interest" description="Disordered" evidence="7">
    <location>
        <begin position="269"/>
        <end position="428"/>
    </location>
</feature>
<dbReference type="GO" id="GO:0005634">
    <property type="term" value="C:nucleus"/>
    <property type="evidence" value="ECO:0000318"/>
    <property type="project" value="GO_Central"/>
</dbReference>
<evidence type="ECO:0000256" key="4">
    <source>
        <dbReference type="ARBA" id="ARBA00022771"/>
    </source>
</evidence>
<feature type="compositionally biased region" description="Low complexity" evidence="7">
    <location>
        <begin position="565"/>
        <end position="574"/>
    </location>
</feature>
<reference evidence="8" key="3">
    <citation type="submission" date="2020-05" db="UniProtKB">
        <authorList>
            <consortium name="EnsemblMetazoa"/>
        </authorList>
    </citation>
    <scope>IDENTIFICATION</scope>
    <source>
        <strain evidence="8">PEST</strain>
    </source>
</reference>
<organism evidence="8 9">
    <name type="scientific">Anopheles gambiae</name>
    <name type="common">African malaria mosquito</name>
    <dbReference type="NCBI Taxonomy" id="7165"/>
    <lineage>
        <taxon>Eukaryota</taxon>
        <taxon>Metazoa</taxon>
        <taxon>Ecdysozoa</taxon>
        <taxon>Arthropoda</taxon>
        <taxon>Hexapoda</taxon>
        <taxon>Insecta</taxon>
        <taxon>Pterygota</taxon>
        <taxon>Neoptera</taxon>
        <taxon>Endopterygota</taxon>
        <taxon>Diptera</taxon>
        <taxon>Nematocera</taxon>
        <taxon>Culicoidea</taxon>
        <taxon>Culicidae</taxon>
        <taxon>Anophelinae</taxon>
        <taxon>Anopheles</taxon>
    </lineage>
</organism>
<reference evidence="8 9" key="1">
    <citation type="journal article" date="2002" name="Science">
        <title>The genome sequence of the malaria mosquito Anopheles gambiae.</title>
        <authorList>
            <person name="Holt R.A."/>
            <person name="Subramanian G.M."/>
            <person name="Halpern A."/>
            <person name="Sutton G.G."/>
            <person name="Charlab R."/>
            <person name="Nusskern D.R."/>
            <person name="Wincker P."/>
            <person name="Clark A.G."/>
            <person name="Ribeiro J.M."/>
            <person name="Wides R."/>
            <person name="Salzberg S.L."/>
            <person name="Loftus B."/>
            <person name="Yandell M."/>
            <person name="Majoros W.H."/>
            <person name="Rusch D.B."/>
            <person name="Lai Z."/>
            <person name="Kraft C.L."/>
            <person name="Abril J.F."/>
            <person name="Anthouard V."/>
            <person name="Arensburger P."/>
            <person name="Atkinson P.W."/>
            <person name="Baden H."/>
            <person name="de Berardinis V."/>
            <person name="Baldwin D."/>
            <person name="Benes V."/>
            <person name="Biedler J."/>
            <person name="Blass C."/>
            <person name="Bolanos R."/>
            <person name="Boscus D."/>
            <person name="Barnstead M."/>
            <person name="Cai S."/>
            <person name="Center A."/>
            <person name="Chaturverdi K."/>
            <person name="Christophides G.K."/>
            <person name="Chrystal M.A."/>
            <person name="Clamp M."/>
            <person name="Cravchik A."/>
            <person name="Curwen V."/>
            <person name="Dana A."/>
            <person name="Delcher A."/>
            <person name="Dew I."/>
            <person name="Evans C.A."/>
            <person name="Flanigan M."/>
            <person name="Grundschober-Freimoser A."/>
            <person name="Friedli L."/>
            <person name="Gu Z."/>
            <person name="Guan P."/>
            <person name="Guigo R."/>
            <person name="Hillenmeyer M.E."/>
            <person name="Hladun S.L."/>
            <person name="Hogan J.R."/>
            <person name="Hong Y.S."/>
            <person name="Hoover J."/>
            <person name="Jaillon O."/>
            <person name="Ke Z."/>
            <person name="Kodira C."/>
            <person name="Kokoza E."/>
            <person name="Koutsos A."/>
            <person name="Letunic I."/>
            <person name="Levitsky A."/>
            <person name="Liang Y."/>
            <person name="Lin J.J."/>
            <person name="Lobo N.F."/>
            <person name="Lopez J.R."/>
            <person name="Malek J.A."/>
            <person name="McIntosh T.C."/>
            <person name="Meister S."/>
            <person name="Miller J."/>
            <person name="Mobarry C."/>
            <person name="Mongin E."/>
            <person name="Murphy S.D."/>
            <person name="O'Brochta D.A."/>
            <person name="Pfannkoch C."/>
            <person name="Qi R."/>
            <person name="Regier M.A."/>
            <person name="Remington K."/>
            <person name="Shao H."/>
            <person name="Sharakhova M.V."/>
            <person name="Sitter C.D."/>
            <person name="Shetty J."/>
            <person name="Smith T.J."/>
            <person name="Strong R."/>
            <person name="Sun J."/>
            <person name="Thomasova D."/>
            <person name="Ton L.Q."/>
            <person name="Topalis P."/>
            <person name="Tu Z."/>
            <person name="Unger M.F."/>
            <person name="Walenz B."/>
            <person name="Wang A."/>
            <person name="Wang J."/>
            <person name="Wang M."/>
            <person name="Wang X."/>
            <person name="Woodford K.J."/>
            <person name="Wortman J.R."/>
            <person name="Wu M."/>
            <person name="Yao A."/>
            <person name="Zdobnov E.M."/>
            <person name="Zhang H."/>
            <person name="Zhao Q."/>
            <person name="Zhao S."/>
            <person name="Zhu S.C."/>
            <person name="Zhimulev I."/>
            <person name="Coluzzi M."/>
            <person name="della Torre A."/>
            <person name="Roth C.W."/>
            <person name="Louis C."/>
            <person name="Kalush F."/>
            <person name="Mural R.J."/>
            <person name="Myers E.W."/>
            <person name="Adams M.D."/>
            <person name="Smith H.O."/>
            <person name="Broder S."/>
            <person name="Gardner M.J."/>
            <person name="Fraser C.M."/>
            <person name="Birney E."/>
            <person name="Bork P."/>
            <person name="Brey P.T."/>
            <person name="Venter J.C."/>
            <person name="Weissenbach J."/>
            <person name="Kafatos F.C."/>
            <person name="Collins F.H."/>
            <person name="Hoffman S.L."/>
        </authorList>
    </citation>
    <scope>NUCLEOTIDE SEQUENCE [LARGE SCALE GENOMIC DNA]</scope>
    <source>
        <strain evidence="8 9">PEST</strain>
    </source>
</reference>
<dbReference type="Proteomes" id="UP000007062">
    <property type="component" value="Chromosome 2L"/>
</dbReference>
<dbReference type="InParanoid" id="A0A1S4GUE1"/>
<dbReference type="VEuPathDB" id="VectorBase:AGAP007178"/>
<feature type="region of interest" description="Disordered" evidence="7">
    <location>
        <begin position="561"/>
        <end position="582"/>
    </location>
</feature>
<comment type="subcellular location">
    <subcellularLocation>
        <location evidence="1">Cytoplasm</location>
    </subcellularLocation>
</comment>
<proteinExistence type="predicted"/>
<feature type="compositionally biased region" description="Low complexity" evidence="7">
    <location>
        <begin position="371"/>
        <end position="390"/>
    </location>
</feature>
<feature type="compositionally biased region" description="Low complexity" evidence="7">
    <location>
        <begin position="288"/>
        <end position="309"/>
    </location>
</feature>
<feature type="region of interest" description="Disordered" evidence="7">
    <location>
        <begin position="1"/>
        <end position="150"/>
    </location>
</feature>
<feature type="compositionally biased region" description="Low complexity" evidence="7">
    <location>
        <begin position="132"/>
        <end position="150"/>
    </location>
</feature>
<keyword evidence="5" id="KW-0862">Zinc</keyword>
<evidence type="ECO:0000256" key="6">
    <source>
        <dbReference type="ARBA" id="ARBA00023125"/>
    </source>
</evidence>
<dbReference type="PANTHER" id="PTHR13419">
    <property type="entry name" value="ZINC FINGER-CONTAINING"/>
    <property type="match status" value="1"/>
</dbReference>
<feature type="compositionally biased region" description="Polar residues" evidence="7">
    <location>
        <begin position="1"/>
        <end position="25"/>
    </location>
</feature>
<name>A0A1S4GUE1_ANOGA</name>
<dbReference type="VEuPathDB" id="VectorBase:AGAMI1_015093"/>
<evidence type="ECO:0000256" key="7">
    <source>
        <dbReference type="SAM" id="MobiDB-lite"/>
    </source>
</evidence>
<keyword evidence="4" id="KW-0863">Zinc-finger</keyword>
<dbReference type="PROSITE" id="PS51058">
    <property type="entry name" value="ZF_CXXC"/>
    <property type="match status" value="1"/>
</dbReference>
<feature type="compositionally biased region" description="Polar residues" evidence="7">
    <location>
        <begin position="329"/>
        <end position="342"/>
    </location>
</feature>
<dbReference type="InterPro" id="IPR040388">
    <property type="entry name" value="CXXC4/CXXC5"/>
</dbReference>
<dbReference type="EMBL" id="AAAB01008807">
    <property type="status" value="NOT_ANNOTATED_CDS"/>
    <property type="molecule type" value="Genomic_DNA"/>
</dbReference>
<keyword evidence="6" id="KW-0238">DNA-binding</keyword>
<feature type="compositionally biased region" description="Pro residues" evidence="7">
    <location>
        <begin position="79"/>
        <end position="94"/>
    </location>
</feature>
<keyword evidence="2" id="KW-0963">Cytoplasm</keyword>
<evidence type="ECO:0000313" key="9">
    <source>
        <dbReference type="Proteomes" id="UP000007062"/>
    </source>
</evidence>
<dbReference type="AlphaFoldDB" id="A0A1S4GUE1"/>
<dbReference type="GO" id="GO:0008270">
    <property type="term" value="F:zinc ion binding"/>
    <property type="evidence" value="ECO:0007669"/>
    <property type="project" value="UniProtKB-KW"/>
</dbReference>
<reference evidence="8 9" key="2">
    <citation type="journal article" date="2004" name="Trends Parasitol.">
        <title>The Anopheles gambiae genome: an update.</title>
        <authorList>
            <person name="Mongin E."/>
            <person name="Louis C."/>
            <person name="Holt R.A."/>
            <person name="Birney E."/>
            <person name="Collins F.H."/>
        </authorList>
    </citation>
    <scope>NUCLEOTIDE SEQUENCE [LARGE SCALE GENOMIC DNA]</scope>
    <source>
        <strain evidence="8 9">PEST</strain>
    </source>
</reference>
<dbReference type="EnsemblMetazoa" id="AGAP007178-RA">
    <property type="protein sequence ID" value="AGAP007178-PA"/>
    <property type="gene ID" value="AGAP007178"/>
</dbReference>
<evidence type="ECO:0000256" key="1">
    <source>
        <dbReference type="ARBA" id="ARBA00004496"/>
    </source>
</evidence>
<evidence type="ECO:0000313" key="8">
    <source>
        <dbReference type="EnsemblMetazoa" id="AGAP007178-PA"/>
    </source>
</evidence>
<evidence type="ECO:0000256" key="2">
    <source>
        <dbReference type="ARBA" id="ARBA00022490"/>
    </source>
</evidence>
<dbReference type="GO" id="GO:0008327">
    <property type="term" value="F:methyl-CpG binding"/>
    <property type="evidence" value="ECO:0000318"/>
    <property type="project" value="GO_Central"/>
</dbReference>
<feature type="compositionally biased region" description="Polar residues" evidence="7">
    <location>
        <begin position="42"/>
        <end position="63"/>
    </location>
</feature>
<evidence type="ECO:0000256" key="5">
    <source>
        <dbReference type="ARBA" id="ARBA00022833"/>
    </source>
</evidence>
<evidence type="ECO:0000256" key="3">
    <source>
        <dbReference type="ARBA" id="ARBA00022723"/>
    </source>
</evidence>
<keyword evidence="3" id="KW-0479">Metal-binding</keyword>
<sequence length="613" mass="66209">MTSMMSASTADDTTQQSLPSFTSFSAELEPSWDYYEQRPERSNSATNGSTDVIASQTTSNGSYTRPWEMDTKENRMAPPNGPPGTPGPPPPPTPSGFDHGGFPKLPSFQSQFHSFTDPAMVTPEPSLPQVTAVPVPISPSSASPGTGGSLTQLTQLTPTPLPPLPQGGFHTLSAVNSRPYPIVPAAIPVRELAGINHHQHQYIDERHIQLYQPMATFQGQTIPTLAVIKKEMVDYEMTPLNNGTALHHSNFQNPLLDNGLFAQNGTVHHIQHQPTQLQHHLQHHHHQQQQQQQQQHQTTIIQHQPQLQLHHQHNLVTPSDHHNNNNNNGSATGPTTPSSKMGSASVRLEPGTPGQITRIDNRKKERRKIRAASLESSAESEGSAMEIGESGNPGQVAAISSTANFKSPMHTMSMDTDDGGTPGEKSTKKKRKRCGECVGCSRKDNCGDCAPCRNDKSHQICKTRRCEKLTEKKILYGPDGQLLKPESRRGRGKGSKSKAAAAAAAAAAAGATNGSANGAIVSYDANGQAVRADGKRGRGRGRGGGVRIHEILLTITFTQSRNFPSSSSRSSSDGSKGGIELKQKKDNVNPSWWCVLRFQSVNSAKKGYLLGLE</sequence>
<keyword evidence="9" id="KW-1185">Reference proteome</keyword>
<dbReference type="GO" id="GO:0005737">
    <property type="term" value="C:cytoplasm"/>
    <property type="evidence" value="ECO:0007669"/>
    <property type="project" value="UniProtKB-SubCell"/>
</dbReference>
<accession>A0A1S4GUE1</accession>
<dbReference type="InterPro" id="IPR002857">
    <property type="entry name" value="Znf_CXXC"/>
</dbReference>
<protein>
    <submittedName>
        <fullName evidence="8">CXXC-type domain-containing protein</fullName>
    </submittedName>
</protein>